<sequence>MAIHKDVKGYEVTVCVDGEPLKEYEHTLEQGSPSADRVAQHKAEKTMTRYVEAVDGKAFTIKIGIKRRTTIRCEALVFRVFVDGKKIRGKYSSRHSAKIGEGFTIKGPKSRVDGVNTIRSMKFSKIETTESNSINLADEDQDSKKITEDKDNIAGVGTIEIVVHRTTKLVLSTLGTDFPFHAKAQGKIHEKALKGKAISHGTKFGEAEIVAERVIMTCEYVDGKDYPIAIYKFHYRSNAALKALKIIEEPVEEDPPASPPPAALAGLSEKDRKEIKEYMGRQMKGHIKQEVTEDERPRKRQKKSLGKVTIDLTEEDDEDGHADSLLVE</sequence>
<evidence type="ECO:0000313" key="3">
    <source>
        <dbReference type="EMBL" id="KAL3425106.1"/>
    </source>
</evidence>
<dbReference type="InterPro" id="IPR057678">
    <property type="entry name" value="DUF7918"/>
</dbReference>
<evidence type="ECO:0000256" key="1">
    <source>
        <dbReference type="SAM" id="MobiDB-lite"/>
    </source>
</evidence>
<dbReference type="Pfam" id="PF25534">
    <property type="entry name" value="DUF7918"/>
    <property type="match status" value="1"/>
</dbReference>
<dbReference type="PANTHER" id="PTHR36223">
    <property type="entry name" value="BETA-LACTAMASE-TYPE TRANSPEPTIDASE FOLD DOMAIN CONTAINING PROTEIN"/>
    <property type="match status" value="1"/>
</dbReference>
<gene>
    <name evidence="3" type="ORF">PVAG01_04387</name>
</gene>
<feature type="compositionally biased region" description="Basic and acidic residues" evidence="1">
    <location>
        <begin position="287"/>
        <end position="297"/>
    </location>
</feature>
<feature type="region of interest" description="Disordered" evidence="1">
    <location>
        <begin position="251"/>
        <end position="328"/>
    </location>
</feature>
<feature type="compositionally biased region" description="Basic and acidic residues" evidence="1">
    <location>
        <begin position="268"/>
        <end position="279"/>
    </location>
</feature>
<accession>A0ABR4PQD0</accession>
<evidence type="ECO:0000313" key="4">
    <source>
        <dbReference type="Proteomes" id="UP001629113"/>
    </source>
</evidence>
<comment type="caution">
    <text evidence="3">The sequence shown here is derived from an EMBL/GenBank/DDBJ whole genome shotgun (WGS) entry which is preliminary data.</text>
</comment>
<feature type="domain" description="DUF7918" evidence="2">
    <location>
        <begin position="9"/>
        <end position="248"/>
    </location>
</feature>
<proteinExistence type="predicted"/>
<organism evidence="3 4">
    <name type="scientific">Phlyctema vagabunda</name>
    <dbReference type="NCBI Taxonomy" id="108571"/>
    <lineage>
        <taxon>Eukaryota</taxon>
        <taxon>Fungi</taxon>
        <taxon>Dikarya</taxon>
        <taxon>Ascomycota</taxon>
        <taxon>Pezizomycotina</taxon>
        <taxon>Leotiomycetes</taxon>
        <taxon>Helotiales</taxon>
        <taxon>Dermateaceae</taxon>
        <taxon>Phlyctema</taxon>
    </lineage>
</organism>
<dbReference type="Proteomes" id="UP001629113">
    <property type="component" value="Unassembled WGS sequence"/>
</dbReference>
<name>A0ABR4PQD0_9HELO</name>
<evidence type="ECO:0000259" key="2">
    <source>
        <dbReference type="Pfam" id="PF25534"/>
    </source>
</evidence>
<dbReference type="PANTHER" id="PTHR36223:SF1">
    <property type="entry name" value="TRANSCRIPTION ELONGATION FACTOR EAF N-TERMINAL DOMAIN-CONTAINING PROTEIN"/>
    <property type="match status" value="1"/>
</dbReference>
<protein>
    <recommendedName>
        <fullName evidence="2">DUF7918 domain-containing protein</fullName>
    </recommendedName>
</protein>
<keyword evidence="4" id="KW-1185">Reference proteome</keyword>
<reference evidence="3 4" key="1">
    <citation type="submission" date="2024-06" db="EMBL/GenBank/DDBJ databases">
        <title>Complete genome of Phlyctema vagabunda strain 19-DSS-EL-015.</title>
        <authorList>
            <person name="Fiorenzani C."/>
        </authorList>
    </citation>
    <scope>NUCLEOTIDE SEQUENCE [LARGE SCALE GENOMIC DNA]</scope>
    <source>
        <strain evidence="3 4">19-DSS-EL-015</strain>
    </source>
</reference>
<dbReference type="EMBL" id="JBFCZG010000003">
    <property type="protein sequence ID" value="KAL3425106.1"/>
    <property type="molecule type" value="Genomic_DNA"/>
</dbReference>